<evidence type="ECO:0000313" key="3">
    <source>
        <dbReference type="Proteomes" id="UP000326912"/>
    </source>
</evidence>
<dbReference type="Gene3D" id="3.30.720.110">
    <property type="match status" value="1"/>
</dbReference>
<keyword evidence="2" id="KW-0223">Dioxygenase</keyword>
<dbReference type="InterPro" id="IPR029068">
    <property type="entry name" value="Glyas_Bleomycin-R_OHBP_Dase"/>
</dbReference>
<dbReference type="Gene3D" id="3.30.720.120">
    <property type="match status" value="1"/>
</dbReference>
<dbReference type="InterPro" id="IPR037523">
    <property type="entry name" value="VOC_core"/>
</dbReference>
<dbReference type="CDD" id="cd07246">
    <property type="entry name" value="VOC_like"/>
    <property type="match status" value="1"/>
</dbReference>
<dbReference type="PROSITE" id="PS51819">
    <property type="entry name" value="VOC"/>
    <property type="match status" value="1"/>
</dbReference>
<evidence type="ECO:0000259" key="1">
    <source>
        <dbReference type="PROSITE" id="PS51819"/>
    </source>
</evidence>
<dbReference type="EMBL" id="BKZW01000006">
    <property type="protein sequence ID" value="GER92167.1"/>
    <property type="molecule type" value="Genomic_DNA"/>
</dbReference>
<reference evidence="2 3" key="1">
    <citation type="submission" date="2019-10" db="EMBL/GenBank/DDBJ databases">
        <title>Dictyobacter vulcani sp. nov., within the class Ktedonobacteria, isolated from soil of volcanic Mt. Zao.</title>
        <authorList>
            <person name="Zheng Y."/>
            <person name="Wang C.M."/>
            <person name="Sakai Y."/>
            <person name="Abe K."/>
            <person name="Yokota A."/>
            <person name="Yabe S."/>
        </authorList>
    </citation>
    <scope>NUCLEOTIDE SEQUENCE [LARGE SCALE GENOMIC DNA]</scope>
    <source>
        <strain evidence="2 3">W12</strain>
    </source>
</reference>
<protein>
    <submittedName>
        <fullName evidence="2">Extradiol dioxygenase</fullName>
    </submittedName>
</protein>
<proteinExistence type="predicted"/>
<organism evidence="2 3">
    <name type="scientific">Dictyobacter vulcani</name>
    <dbReference type="NCBI Taxonomy" id="2607529"/>
    <lineage>
        <taxon>Bacteria</taxon>
        <taxon>Bacillati</taxon>
        <taxon>Chloroflexota</taxon>
        <taxon>Ktedonobacteria</taxon>
        <taxon>Ktedonobacterales</taxon>
        <taxon>Dictyobacteraceae</taxon>
        <taxon>Dictyobacter</taxon>
    </lineage>
</organism>
<dbReference type="Proteomes" id="UP000326912">
    <property type="component" value="Unassembled WGS sequence"/>
</dbReference>
<evidence type="ECO:0000313" key="2">
    <source>
        <dbReference type="EMBL" id="GER92167.1"/>
    </source>
</evidence>
<name>A0A5J4L082_9CHLR</name>
<comment type="caution">
    <text evidence="2">The sequence shown here is derived from an EMBL/GenBank/DDBJ whole genome shotgun (WGS) entry which is preliminary data.</text>
</comment>
<dbReference type="PANTHER" id="PTHR34109">
    <property type="entry name" value="BNAUNNG04460D PROTEIN-RELATED"/>
    <property type="match status" value="1"/>
</dbReference>
<dbReference type="PANTHER" id="PTHR34109:SF1">
    <property type="entry name" value="VOC DOMAIN-CONTAINING PROTEIN"/>
    <property type="match status" value="1"/>
</dbReference>
<dbReference type="Pfam" id="PF00903">
    <property type="entry name" value="Glyoxalase"/>
    <property type="match status" value="1"/>
</dbReference>
<feature type="domain" description="VOC" evidence="1">
    <location>
        <begin position="32"/>
        <end position="146"/>
    </location>
</feature>
<dbReference type="AlphaFoldDB" id="A0A5J4L082"/>
<keyword evidence="3" id="KW-1185">Reference proteome</keyword>
<keyword evidence="2" id="KW-0560">Oxidoreductase</keyword>
<gene>
    <name evidence="2" type="ORF">KDW_63290</name>
</gene>
<sequence>MLLLIRFFVGNDYATERIVHTMTNTNIAMRHGMGTVRPYLYGKLDLLDFVKNVFGAEELERASTGENGVHVEVQIGDSVVVLEIGKDFTAATRASTYVYVSDVDAAYQRAIQAGATSLSKPEDKPYHERGAGVRDTFGNIWWIATYAGKN</sequence>
<dbReference type="GO" id="GO:0051213">
    <property type="term" value="F:dioxygenase activity"/>
    <property type="evidence" value="ECO:0007669"/>
    <property type="project" value="UniProtKB-KW"/>
</dbReference>
<dbReference type="InterPro" id="IPR004360">
    <property type="entry name" value="Glyas_Fos-R_dOase_dom"/>
</dbReference>
<dbReference type="SUPFAM" id="SSF54593">
    <property type="entry name" value="Glyoxalase/Bleomycin resistance protein/Dihydroxybiphenyl dioxygenase"/>
    <property type="match status" value="1"/>
</dbReference>
<accession>A0A5J4L082</accession>